<evidence type="ECO:0000313" key="2">
    <source>
        <dbReference type="EMBL" id="KAF0899840.1"/>
    </source>
</evidence>
<feature type="transmembrane region" description="Helical" evidence="1">
    <location>
        <begin position="60"/>
        <end position="78"/>
    </location>
</feature>
<dbReference type="Proteomes" id="UP000479710">
    <property type="component" value="Unassembled WGS sequence"/>
</dbReference>
<accession>A0A6G1CI77</accession>
<name>A0A6G1CI77_9ORYZ</name>
<keyword evidence="1" id="KW-1133">Transmembrane helix</keyword>
<keyword evidence="1" id="KW-0812">Transmembrane</keyword>
<reference evidence="2 3" key="1">
    <citation type="submission" date="2019-11" db="EMBL/GenBank/DDBJ databases">
        <title>Whole genome sequence of Oryza granulata.</title>
        <authorList>
            <person name="Li W."/>
        </authorList>
    </citation>
    <scope>NUCLEOTIDE SEQUENCE [LARGE SCALE GENOMIC DNA]</scope>
    <source>
        <strain evidence="3">cv. Menghai</strain>
        <tissue evidence="2">Leaf</tissue>
    </source>
</reference>
<evidence type="ECO:0000256" key="1">
    <source>
        <dbReference type="SAM" id="Phobius"/>
    </source>
</evidence>
<proteinExistence type="predicted"/>
<organism evidence="2 3">
    <name type="scientific">Oryza meyeriana var. granulata</name>
    <dbReference type="NCBI Taxonomy" id="110450"/>
    <lineage>
        <taxon>Eukaryota</taxon>
        <taxon>Viridiplantae</taxon>
        <taxon>Streptophyta</taxon>
        <taxon>Embryophyta</taxon>
        <taxon>Tracheophyta</taxon>
        <taxon>Spermatophyta</taxon>
        <taxon>Magnoliopsida</taxon>
        <taxon>Liliopsida</taxon>
        <taxon>Poales</taxon>
        <taxon>Poaceae</taxon>
        <taxon>BOP clade</taxon>
        <taxon>Oryzoideae</taxon>
        <taxon>Oryzeae</taxon>
        <taxon>Oryzinae</taxon>
        <taxon>Oryza</taxon>
        <taxon>Oryza meyeriana</taxon>
    </lineage>
</organism>
<keyword evidence="3" id="KW-1185">Reference proteome</keyword>
<dbReference type="EMBL" id="SPHZ02000009">
    <property type="protein sequence ID" value="KAF0899840.1"/>
    <property type="molecule type" value="Genomic_DNA"/>
</dbReference>
<evidence type="ECO:0000313" key="3">
    <source>
        <dbReference type="Proteomes" id="UP000479710"/>
    </source>
</evidence>
<comment type="caution">
    <text evidence="2">The sequence shown here is derived from an EMBL/GenBank/DDBJ whole genome shotgun (WGS) entry which is preliminary data.</text>
</comment>
<keyword evidence="1" id="KW-0472">Membrane</keyword>
<sequence length="79" mass="9025">MSNSMFAPIIAMLYRELQDHKSLYSQEPIHAAEEQQHMLTSTAHRSTSRGAMCCNTGKPAFKRSLFVVLILFLFFALLF</sequence>
<protein>
    <submittedName>
        <fullName evidence="2">Uncharacterized protein</fullName>
    </submittedName>
</protein>
<gene>
    <name evidence="2" type="ORF">E2562_025095</name>
</gene>
<dbReference type="AlphaFoldDB" id="A0A6G1CI77"/>